<keyword evidence="2" id="KW-1185">Reference proteome</keyword>
<protein>
    <recommendedName>
        <fullName evidence="3">Reverse transcriptase</fullName>
    </recommendedName>
</protein>
<proteinExistence type="predicted"/>
<dbReference type="EMBL" id="BQNB010011977">
    <property type="protein sequence ID" value="GJS97605.1"/>
    <property type="molecule type" value="Genomic_DNA"/>
</dbReference>
<dbReference type="InterPro" id="IPR043128">
    <property type="entry name" value="Rev_trsase/Diguanyl_cyclase"/>
</dbReference>
<gene>
    <name evidence="1" type="ORF">Tco_0804573</name>
</gene>
<dbReference type="InterPro" id="IPR043502">
    <property type="entry name" value="DNA/RNA_pol_sf"/>
</dbReference>
<sequence length="133" mass="15012">MVNRESYTSKRKSMKEPINGIGEITFPLVSGSDNSSDPVIIRVRISGRQHIEPVKQKKHGLALERNEAACKEVDELTKVYVDNMVIKSASEEDMLKDIQDTLDRLRSINIKLNPKKFSFSGEEGPFLGHLITK</sequence>
<reference evidence="1" key="1">
    <citation type="journal article" date="2022" name="Int. J. Mol. Sci.">
        <title>Draft Genome of Tanacetum Coccineum: Genomic Comparison of Closely Related Tanacetum-Family Plants.</title>
        <authorList>
            <person name="Yamashiro T."/>
            <person name="Shiraishi A."/>
            <person name="Nakayama K."/>
            <person name="Satake H."/>
        </authorList>
    </citation>
    <scope>NUCLEOTIDE SEQUENCE</scope>
</reference>
<comment type="caution">
    <text evidence="1">The sequence shown here is derived from an EMBL/GenBank/DDBJ whole genome shotgun (WGS) entry which is preliminary data.</text>
</comment>
<name>A0ABQ5A4P5_9ASTR</name>
<evidence type="ECO:0008006" key="3">
    <source>
        <dbReference type="Google" id="ProtNLM"/>
    </source>
</evidence>
<evidence type="ECO:0000313" key="2">
    <source>
        <dbReference type="Proteomes" id="UP001151760"/>
    </source>
</evidence>
<dbReference type="SUPFAM" id="SSF56672">
    <property type="entry name" value="DNA/RNA polymerases"/>
    <property type="match status" value="1"/>
</dbReference>
<reference evidence="1" key="2">
    <citation type="submission" date="2022-01" db="EMBL/GenBank/DDBJ databases">
        <authorList>
            <person name="Yamashiro T."/>
            <person name="Shiraishi A."/>
            <person name="Satake H."/>
            <person name="Nakayama K."/>
        </authorList>
    </citation>
    <scope>NUCLEOTIDE SEQUENCE</scope>
</reference>
<dbReference type="Proteomes" id="UP001151760">
    <property type="component" value="Unassembled WGS sequence"/>
</dbReference>
<accession>A0ABQ5A4P5</accession>
<evidence type="ECO:0000313" key="1">
    <source>
        <dbReference type="EMBL" id="GJS97605.1"/>
    </source>
</evidence>
<dbReference type="Gene3D" id="3.30.70.270">
    <property type="match status" value="1"/>
</dbReference>
<organism evidence="1 2">
    <name type="scientific">Tanacetum coccineum</name>
    <dbReference type="NCBI Taxonomy" id="301880"/>
    <lineage>
        <taxon>Eukaryota</taxon>
        <taxon>Viridiplantae</taxon>
        <taxon>Streptophyta</taxon>
        <taxon>Embryophyta</taxon>
        <taxon>Tracheophyta</taxon>
        <taxon>Spermatophyta</taxon>
        <taxon>Magnoliopsida</taxon>
        <taxon>eudicotyledons</taxon>
        <taxon>Gunneridae</taxon>
        <taxon>Pentapetalae</taxon>
        <taxon>asterids</taxon>
        <taxon>campanulids</taxon>
        <taxon>Asterales</taxon>
        <taxon>Asteraceae</taxon>
        <taxon>Asteroideae</taxon>
        <taxon>Anthemideae</taxon>
        <taxon>Anthemidinae</taxon>
        <taxon>Tanacetum</taxon>
    </lineage>
</organism>